<comment type="caution">
    <text evidence="4">The sequence shown here is derived from an EMBL/GenBank/DDBJ whole genome shotgun (WGS) entry which is preliminary data.</text>
</comment>
<dbReference type="FunFam" id="3.90.226.10:FF:000009">
    <property type="entry name" value="Carnitinyl-CoA dehydratase"/>
    <property type="match status" value="1"/>
</dbReference>
<dbReference type="RefSeq" id="WP_066614804.1">
    <property type="nucleotide sequence ID" value="NZ_LQQU01000059.1"/>
</dbReference>
<evidence type="ECO:0000256" key="2">
    <source>
        <dbReference type="ARBA" id="ARBA00023239"/>
    </source>
</evidence>
<gene>
    <name evidence="4" type="ORF">AVW16_02925</name>
</gene>
<dbReference type="PROSITE" id="PS00166">
    <property type="entry name" value="ENOYL_COA_HYDRATASE"/>
    <property type="match status" value="1"/>
</dbReference>
<sequence length="264" mass="27773">MAKQLTVERLGTCAILTHVHPPANQWTIEGLHELRDALAELSDDADIRAVVLTGEGEQFFSAGADLKAFRRGDKAEAASLADAFAAAFGRLRAFPGVTVAAINGYALGGGLECALACDFMVAERGARLGLPETRVGLVPCAGGTKTLTDKVGQAWAKRIILGGELVEAEEARRIGLVEEVVDAGLAKITAISLANRVGMQAPEAVAVARALIAQGPGSTLDGQLAREREALLGLVGRPEQVEGVNAFLDKRRPAWLVEADDEEE</sequence>
<dbReference type="PANTHER" id="PTHR11941">
    <property type="entry name" value="ENOYL-COA HYDRATASE-RELATED"/>
    <property type="match status" value="1"/>
</dbReference>
<dbReference type="InterPro" id="IPR014748">
    <property type="entry name" value="Enoyl-CoA_hydra_C"/>
</dbReference>
<dbReference type="OrthoDB" id="9807606at2"/>
<dbReference type="InterPro" id="IPR029045">
    <property type="entry name" value="ClpP/crotonase-like_dom_sf"/>
</dbReference>
<evidence type="ECO:0000313" key="4">
    <source>
        <dbReference type="EMBL" id="KZE25403.1"/>
    </source>
</evidence>
<dbReference type="GO" id="GO:0016829">
    <property type="term" value="F:lyase activity"/>
    <property type="evidence" value="ECO:0007669"/>
    <property type="project" value="UniProtKB-KW"/>
</dbReference>
<protein>
    <submittedName>
        <fullName evidence="4">Enoyl-CoA hydratase</fullName>
    </submittedName>
</protein>
<proteinExistence type="inferred from homology"/>
<evidence type="ECO:0000256" key="3">
    <source>
        <dbReference type="RuleBase" id="RU003707"/>
    </source>
</evidence>
<dbReference type="STRING" id="1452487.AVW16_02925"/>
<dbReference type="CDD" id="cd06558">
    <property type="entry name" value="crotonase-like"/>
    <property type="match status" value="1"/>
</dbReference>
<dbReference type="PANTHER" id="PTHR11941:SF141">
    <property type="entry name" value="ENOYL-COA HYDRATASE_ISOMERASE-RELATED"/>
    <property type="match status" value="1"/>
</dbReference>
<organism evidence="4 5">
    <name type="scientific">Crenobacter luteus</name>
    <dbReference type="NCBI Taxonomy" id="1452487"/>
    <lineage>
        <taxon>Bacteria</taxon>
        <taxon>Pseudomonadati</taxon>
        <taxon>Pseudomonadota</taxon>
        <taxon>Betaproteobacteria</taxon>
        <taxon>Neisseriales</taxon>
        <taxon>Neisseriaceae</taxon>
        <taxon>Crenobacter</taxon>
    </lineage>
</organism>
<reference evidence="5" key="1">
    <citation type="submission" date="2016-01" db="EMBL/GenBank/DDBJ databases">
        <title>Draft genome of Chromobacterium sp. F49.</title>
        <authorList>
            <person name="Hong K.W."/>
        </authorList>
    </citation>
    <scope>NUCLEOTIDE SEQUENCE [LARGE SCALE GENOMIC DNA]</scope>
    <source>
        <strain evidence="5">CN10</strain>
    </source>
</reference>
<comment type="similarity">
    <text evidence="1 3">Belongs to the enoyl-CoA hydratase/isomerase family.</text>
</comment>
<keyword evidence="2" id="KW-0456">Lyase</keyword>
<accession>A0A161SB97</accession>
<name>A0A161SB97_9NEIS</name>
<evidence type="ECO:0000313" key="5">
    <source>
        <dbReference type="Proteomes" id="UP000076625"/>
    </source>
</evidence>
<dbReference type="GO" id="GO:0006635">
    <property type="term" value="P:fatty acid beta-oxidation"/>
    <property type="evidence" value="ECO:0007669"/>
    <property type="project" value="TreeGrafter"/>
</dbReference>
<dbReference type="Gene3D" id="1.10.12.10">
    <property type="entry name" value="Lyase 2-enoyl-coa Hydratase, Chain A, domain 2"/>
    <property type="match status" value="1"/>
</dbReference>
<dbReference type="SUPFAM" id="SSF52096">
    <property type="entry name" value="ClpP/crotonase"/>
    <property type="match status" value="1"/>
</dbReference>
<keyword evidence="5" id="KW-1185">Reference proteome</keyword>
<evidence type="ECO:0000256" key="1">
    <source>
        <dbReference type="ARBA" id="ARBA00005254"/>
    </source>
</evidence>
<dbReference type="Proteomes" id="UP000076625">
    <property type="component" value="Unassembled WGS sequence"/>
</dbReference>
<dbReference type="Pfam" id="PF00378">
    <property type="entry name" value="ECH_1"/>
    <property type="match status" value="1"/>
</dbReference>
<dbReference type="Gene3D" id="3.90.226.10">
    <property type="entry name" value="2-enoyl-CoA Hydratase, Chain A, domain 1"/>
    <property type="match status" value="1"/>
</dbReference>
<dbReference type="NCBIfam" id="NF006566">
    <property type="entry name" value="PRK09076.1"/>
    <property type="match status" value="1"/>
</dbReference>
<dbReference type="InterPro" id="IPR018376">
    <property type="entry name" value="Enoyl-CoA_hyd/isom_CS"/>
</dbReference>
<dbReference type="InterPro" id="IPR001753">
    <property type="entry name" value="Enoyl-CoA_hydra/iso"/>
</dbReference>
<dbReference type="AlphaFoldDB" id="A0A161SB97"/>
<dbReference type="EMBL" id="LQQU01000059">
    <property type="protein sequence ID" value="KZE25403.1"/>
    <property type="molecule type" value="Genomic_DNA"/>
</dbReference>